<evidence type="ECO:0000259" key="17">
    <source>
        <dbReference type="Pfam" id="PF22919"/>
    </source>
</evidence>
<dbReference type="CDD" id="cd01134">
    <property type="entry name" value="V_A-ATPase_A"/>
    <property type="match status" value="1"/>
</dbReference>
<comment type="similarity">
    <text evidence="2">Belongs to the ATPase alpha/beta chains family.</text>
</comment>
<evidence type="ECO:0000313" key="19">
    <source>
        <dbReference type="Proteomes" id="UP000011750"/>
    </source>
</evidence>
<dbReference type="PANTHER" id="PTHR43607:SF1">
    <property type="entry name" value="H(+)-TRANSPORTING TWO-SECTOR ATPASE"/>
    <property type="match status" value="1"/>
</dbReference>
<evidence type="ECO:0000256" key="8">
    <source>
        <dbReference type="ARBA" id="ARBA00022840"/>
    </source>
</evidence>
<feature type="domain" description="ATPase F1/V1/A1 complex alpha/beta subunit N-terminal" evidence="15">
    <location>
        <begin position="25"/>
        <end position="85"/>
    </location>
</feature>
<dbReference type="FunFam" id="3.40.50.300:FF:000052">
    <property type="entry name" value="V-type proton ATPase catalytic subunit A"/>
    <property type="match status" value="1"/>
</dbReference>
<reference evidence="18 19" key="2">
    <citation type="journal article" date="2018" name="Hortic Res">
        <title>Improved Brassica rapa reference genome by single-molecule sequencing and chromosome conformation capture technologies.</title>
        <authorList>
            <person name="Zhang L."/>
            <person name="Cai X."/>
            <person name="Wu J."/>
            <person name="Liu M."/>
            <person name="Grob S."/>
            <person name="Cheng F."/>
            <person name="Liang J."/>
            <person name="Cai C."/>
            <person name="Liu Z."/>
            <person name="Liu B."/>
            <person name="Wang F."/>
            <person name="Li S."/>
            <person name="Liu F."/>
            <person name="Li X."/>
            <person name="Cheng L."/>
            <person name="Yang W."/>
            <person name="Li M.H."/>
            <person name="Grossniklaus U."/>
            <person name="Zheng H."/>
            <person name="Wang X."/>
        </authorList>
    </citation>
    <scope>NUCLEOTIDE SEQUENCE [LARGE SCALE GENOMIC DNA]</scope>
    <source>
        <strain evidence="18 19">cv. Chiifu-401-42</strain>
    </source>
</reference>
<dbReference type="Gramene" id="Bra008385.1">
    <property type="protein sequence ID" value="Bra008385.1-P"/>
    <property type="gene ID" value="Bra008385"/>
</dbReference>
<dbReference type="InterPro" id="IPR020003">
    <property type="entry name" value="ATPase_a/bsu_AS"/>
</dbReference>
<evidence type="ECO:0000256" key="11">
    <source>
        <dbReference type="ARBA" id="ARBA00030856"/>
    </source>
</evidence>
<dbReference type="InterPro" id="IPR005725">
    <property type="entry name" value="ATPase_V1-cplx_asu"/>
</dbReference>
<dbReference type="EnsemblPlants" id="Bra008385.1">
    <property type="protein sequence ID" value="Bra008385.1-P"/>
    <property type="gene ID" value="Bra008385"/>
</dbReference>
<proteinExistence type="inferred from homology"/>
<evidence type="ECO:0000259" key="14">
    <source>
        <dbReference type="Pfam" id="PF00006"/>
    </source>
</evidence>
<keyword evidence="19" id="KW-1185">Reference proteome</keyword>
<keyword evidence="5" id="KW-0813">Transport</keyword>
<sequence>MPPFYAGKLTTFEDDEKESEYGYVRKVSGPVVVADGMAGAAMYELVRVGHDNLIGEIIRLEGDSATIQVYEETAGLTVNDPVLRTHKPLSVELGPGILGNIFDGIQRPLKTIAKRSGDVYIPRGVSVPALDKDCPWEFQPNDFVEGDTITGGDLYATVFENTLMTHRVALPPDAMGKITYIAPAGQYSLKDTVLELEFQGVKKSYTMLQSWPVRTPRPVASKLAADTPLLTGQRVLDALFPSVLGGTCAIPGAFGCGKTVISQALSKYSNSDAVVYVGCGERGNEMAEVLMDFPQLTMTLPDGREESVMKRTTLVANTSNMPVAAREASIYTGITIAEYFRDMGYNVSMMADSTSRWAEALREISGRLAEMPADSGYPAYLAARLASFYERAGKVKCLGGPERDGSVTIVGAVSPPGGDFSDPVTSATLSIVQVFWGLDKKLAQRKHFPSVNWLISYSKYSTLVGKDALAEGDKITLETAKLLREDYLAQNAFTPYDKFCPFYKSVWMMRNIIHFYNLANQAVERAAGMDGQKITYTLIKHRLGDLFYRLVSQKFEDPAEGESALVAKFKKLYEDLTAGFRALEDETR</sequence>
<dbReference type="OMA" id="FENSMMH"/>
<dbReference type="GO" id="GO:0000325">
    <property type="term" value="C:plant-type vacuole"/>
    <property type="evidence" value="ECO:0000318"/>
    <property type="project" value="GO_Central"/>
</dbReference>
<evidence type="ECO:0000259" key="16">
    <source>
        <dbReference type="Pfam" id="PF16886"/>
    </source>
</evidence>
<dbReference type="GO" id="GO:1902600">
    <property type="term" value="P:proton transmembrane transport"/>
    <property type="evidence" value="ECO:0000318"/>
    <property type="project" value="GO_Central"/>
</dbReference>
<reference evidence="18" key="3">
    <citation type="submission" date="2023-03" db="UniProtKB">
        <authorList>
            <consortium name="EnsemblPlants"/>
        </authorList>
    </citation>
    <scope>IDENTIFICATION</scope>
    <source>
        <strain evidence="18">cv. Chiifu-401-42</strain>
    </source>
</reference>
<evidence type="ECO:0000256" key="10">
    <source>
        <dbReference type="ARBA" id="ARBA00023065"/>
    </source>
</evidence>
<dbReference type="PROSITE" id="PS00152">
    <property type="entry name" value="ATPASE_ALPHA_BETA"/>
    <property type="match status" value="1"/>
</dbReference>
<dbReference type="Gene3D" id="3.40.50.300">
    <property type="entry name" value="P-loop containing nucleotide triphosphate hydrolases"/>
    <property type="match status" value="1"/>
</dbReference>
<dbReference type="GO" id="GO:0033180">
    <property type="term" value="C:proton-transporting V-type ATPase, V1 domain"/>
    <property type="evidence" value="ECO:0007669"/>
    <property type="project" value="InterPro"/>
</dbReference>
<dbReference type="SUPFAM" id="SSF47917">
    <property type="entry name" value="C-terminal domain of alpha and beta subunits of F1 ATP synthase"/>
    <property type="match status" value="1"/>
</dbReference>
<dbReference type="GO" id="GO:0046961">
    <property type="term" value="F:proton-transporting ATPase activity, rotational mechanism"/>
    <property type="evidence" value="ECO:0000318"/>
    <property type="project" value="GO_Central"/>
</dbReference>
<accession>M4CVY8</accession>
<dbReference type="SUPFAM" id="SSF50615">
    <property type="entry name" value="N-terminal domain of alpha and beta subunits of F1 ATP synthase"/>
    <property type="match status" value="1"/>
</dbReference>
<dbReference type="InterPro" id="IPR027417">
    <property type="entry name" value="P-loop_NTPase"/>
</dbReference>
<dbReference type="Gene3D" id="2.40.30.20">
    <property type="match status" value="1"/>
</dbReference>
<evidence type="ECO:0000256" key="9">
    <source>
        <dbReference type="ARBA" id="ARBA00022967"/>
    </source>
</evidence>
<keyword evidence="10" id="KW-0406">Ion transport</keyword>
<keyword evidence="6" id="KW-0547">Nucleotide-binding</keyword>
<dbReference type="CDD" id="cd18119">
    <property type="entry name" value="ATP-synt_V_A-type_alpha_N"/>
    <property type="match status" value="1"/>
</dbReference>
<name>M4CVY8_BRACM</name>
<evidence type="ECO:0000256" key="4">
    <source>
        <dbReference type="ARBA" id="ARBA00018860"/>
    </source>
</evidence>
<keyword evidence="8" id="KW-0067">ATP-binding</keyword>
<dbReference type="GO" id="GO:0016887">
    <property type="term" value="F:ATP hydrolysis activity"/>
    <property type="evidence" value="ECO:0007669"/>
    <property type="project" value="InterPro"/>
</dbReference>
<evidence type="ECO:0000256" key="13">
    <source>
        <dbReference type="ARBA" id="ARBA00048383"/>
    </source>
</evidence>
<protein>
    <recommendedName>
        <fullName evidence="4">V-type proton ATPase catalytic subunit A</fullName>
        <ecNumber evidence="3">7.1.2.2</ecNumber>
    </recommendedName>
    <alternativeName>
        <fullName evidence="12">V-ATPase 69 kDa subunit</fullName>
    </alternativeName>
    <alternativeName>
        <fullName evidence="11">Vacuolar proton pump subunit alpha</fullName>
    </alternativeName>
</protein>
<dbReference type="InterPro" id="IPR055190">
    <property type="entry name" value="ATP-synt_VA_C"/>
</dbReference>
<dbReference type="Pfam" id="PF16886">
    <property type="entry name" value="ATP-synt_ab_Xtn"/>
    <property type="match status" value="1"/>
</dbReference>
<evidence type="ECO:0000256" key="12">
    <source>
        <dbReference type="ARBA" id="ARBA00032088"/>
    </source>
</evidence>
<evidence type="ECO:0000256" key="2">
    <source>
        <dbReference type="ARBA" id="ARBA00008936"/>
    </source>
</evidence>
<evidence type="ECO:0000256" key="1">
    <source>
        <dbReference type="ARBA" id="ARBA00003685"/>
    </source>
</evidence>
<dbReference type="eggNOG" id="KOG1352">
    <property type="taxonomic scope" value="Eukaryota"/>
</dbReference>
<evidence type="ECO:0000259" key="15">
    <source>
        <dbReference type="Pfam" id="PF02874"/>
    </source>
</evidence>
<keyword evidence="7" id="KW-0375">Hydrogen ion transport</keyword>
<dbReference type="HOGENOM" id="CLU_008162_3_1_1"/>
<dbReference type="GO" id="GO:0046034">
    <property type="term" value="P:ATP metabolic process"/>
    <property type="evidence" value="ECO:0007669"/>
    <property type="project" value="InterPro"/>
</dbReference>
<dbReference type="InterPro" id="IPR000194">
    <property type="entry name" value="ATPase_F1/V1/A1_a/bsu_nucl-bd"/>
</dbReference>
<dbReference type="InParanoid" id="M4CVY8"/>
<dbReference type="GO" id="GO:0005524">
    <property type="term" value="F:ATP binding"/>
    <property type="evidence" value="ECO:0007669"/>
    <property type="project" value="UniProtKB-KW"/>
</dbReference>
<dbReference type="InterPro" id="IPR022878">
    <property type="entry name" value="V-ATPase_asu"/>
</dbReference>
<evidence type="ECO:0000313" key="18">
    <source>
        <dbReference type="EnsemblPlants" id="Bra008385.1-P"/>
    </source>
</evidence>
<evidence type="ECO:0000256" key="3">
    <source>
        <dbReference type="ARBA" id="ARBA00012473"/>
    </source>
</evidence>
<dbReference type="Pfam" id="PF02874">
    <property type="entry name" value="ATP-synt_ab_N"/>
    <property type="match status" value="1"/>
</dbReference>
<feature type="domain" description="ATPsynthase alpha/beta subunit barrel-sandwich" evidence="16">
    <location>
        <begin position="127"/>
        <end position="214"/>
    </location>
</feature>
<dbReference type="HAMAP" id="MF_00309">
    <property type="entry name" value="ATP_synth_A_arch"/>
    <property type="match status" value="1"/>
</dbReference>
<dbReference type="InterPro" id="IPR004100">
    <property type="entry name" value="ATPase_F1/V1/A1_a/bsu_N"/>
</dbReference>
<evidence type="ECO:0000256" key="7">
    <source>
        <dbReference type="ARBA" id="ARBA00022781"/>
    </source>
</evidence>
<feature type="domain" description="ATPase F1/V1/A1 complex alpha/beta subunit nucleotide-binding" evidence="14">
    <location>
        <begin position="232"/>
        <end position="458"/>
    </location>
</feature>
<dbReference type="EC" id="7.1.2.2" evidence="3"/>
<dbReference type="FunFam" id="1.10.1140.10:FF:000002">
    <property type="entry name" value="V-type proton ATPase catalytic subunit A"/>
    <property type="match status" value="1"/>
</dbReference>
<dbReference type="InterPro" id="IPR031686">
    <property type="entry name" value="ATP-synth_a_Xtn"/>
</dbReference>
<organism evidence="18 19">
    <name type="scientific">Brassica campestris</name>
    <name type="common">Field mustard</name>
    <dbReference type="NCBI Taxonomy" id="3711"/>
    <lineage>
        <taxon>Eukaryota</taxon>
        <taxon>Viridiplantae</taxon>
        <taxon>Streptophyta</taxon>
        <taxon>Embryophyta</taxon>
        <taxon>Tracheophyta</taxon>
        <taxon>Spermatophyta</taxon>
        <taxon>Magnoliopsida</taxon>
        <taxon>eudicotyledons</taxon>
        <taxon>Gunneridae</taxon>
        <taxon>Pentapetalae</taxon>
        <taxon>rosids</taxon>
        <taxon>malvids</taxon>
        <taxon>Brassicales</taxon>
        <taxon>Brassicaceae</taxon>
        <taxon>Brassiceae</taxon>
        <taxon>Brassica</taxon>
    </lineage>
</organism>
<evidence type="ECO:0000256" key="6">
    <source>
        <dbReference type="ARBA" id="ARBA00022741"/>
    </source>
</evidence>
<dbReference type="Gene3D" id="2.40.50.100">
    <property type="match status" value="1"/>
</dbReference>
<dbReference type="Pfam" id="PF00006">
    <property type="entry name" value="ATP-synt_ab"/>
    <property type="match status" value="1"/>
</dbReference>
<reference evidence="18 19" key="1">
    <citation type="journal article" date="2011" name="Nat. Genet.">
        <title>The genome of the mesopolyploid crop species Brassica rapa.</title>
        <authorList>
            <consortium name="Brassica rapa Genome Sequencing Project Consortium"/>
            <person name="Wang X."/>
            <person name="Wang H."/>
            <person name="Wang J."/>
            <person name="Sun R."/>
            <person name="Wu J."/>
            <person name="Liu S."/>
            <person name="Bai Y."/>
            <person name="Mun J.H."/>
            <person name="Bancroft I."/>
            <person name="Cheng F."/>
            <person name="Huang S."/>
            <person name="Li X."/>
            <person name="Hua W."/>
            <person name="Wang J."/>
            <person name="Wang X."/>
            <person name="Freeling M."/>
            <person name="Pires J.C."/>
            <person name="Paterson A.H."/>
            <person name="Chalhoub B."/>
            <person name="Wang B."/>
            <person name="Hayward A."/>
            <person name="Sharpe A.G."/>
            <person name="Park B.S."/>
            <person name="Weisshaar B."/>
            <person name="Liu B."/>
            <person name="Li B."/>
            <person name="Liu B."/>
            <person name="Tong C."/>
            <person name="Song C."/>
            <person name="Duran C."/>
            <person name="Peng C."/>
            <person name="Geng C."/>
            <person name="Koh C."/>
            <person name="Lin C."/>
            <person name="Edwards D."/>
            <person name="Mu D."/>
            <person name="Shen D."/>
            <person name="Soumpourou E."/>
            <person name="Li F."/>
            <person name="Fraser F."/>
            <person name="Conant G."/>
            <person name="Lassalle G."/>
            <person name="King G.J."/>
            <person name="Bonnema G."/>
            <person name="Tang H."/>
            <person name="Wang H."/>
            <person name="Belcram H."/>
            <person name="Zhou H."/>
            <person name="Hirakawa H."/>
            <person name="Abe H."/>
            <person name="Guo H."/>
            <person name="Wang H."/>
            <person name="Jin H."/>
            <person name="Parkin I.A."/>
            <person name="Batley J."/>
            <person name="Kim J.S."/>
            <person name="Just J."/>
            <person name="Li J."/>
            <person name="Xu J."/>
            <person name="Deng J."/>
            <person name="Kim J.A."/>
            <person name="Li J."/>
            <person name="Yu J."/>
            <person name="Meng J."/>
            <person name="Wang J."/>
            <person name="Min J."/>
            <person name="Poulain J."/>
            <person name="Wang J."/>
            <person name="Hatakeyama K."/>
            <person name="Wu K."/>
            <person name="Wang L."/>
            <person name="Fang L."/>
            <person name="Trick M."/>
            <person name="Links M.G."/>
            <person name="Zhao M."/>
            <person name="Jin M."/>
            <person name="Ramchiary N."/>
            <person name="Drou N."/>
            <person name="Berkman P.J."/>
            <person name="Cai Q."/>
            <person name="Huang Q."/>
            <person name="Li R."/>
            <person name="Tabata S."/>
            <person name="Cheng S."/>
            <person name="Zhang S."/>
            <person name="Zhang S."/>
            <person name="Huang S."/>
            <person name="Sato S."/>
            <person name="Sun S."/>
            <person name="Kwon S.J."/>
            <person name="Choi S.R."/>
            <person name="Lee T.H."/>
            <person name="Fan W."/>
            <person name="Zhao X."/>
            <person name="Tan X."/>
            <person name="Xu X."/>
            <person name="Wang Y."/>
            <person name="Qiu Y."/>
            <person name="Yin Y."/>
            <person name="Li Y."/>
            <person name="Du Y."/>
            <person name="Liao Y."/>
            <person name="Lim Y."/>
            <person name="Narusaka Y."/>
            <person name="Wang Y."/>
            <person name="Wang Z."/>
            <person name="Li Z."/>
            <person name="Wang Z."/>
            <person name="Xiong Z."/>
            <person name="Zhang Z."/>
        </authorList>
    </citation>
    <scope>NUCLEOTIDE SEQUENCE [LARGE SCALE GENOMIC DNA]</scope>
    <source>
        <strain evidence="18 19">cv. Chiifu-401-42</strain>
    </source>
</reference>
<dbReference type="InterPro" id="IPR024034">
    <property type="entry name" value="ATPase_F1/V1_b/a_C"/>
</dbReference>
<dbReference type="NCBIfam" id="TIGR01042">
    <property type="entry name" value="V-ATPase_V1_A"/>
    <property type="match status" value="1"/>
</dbReference>
<comment type="function">
    <text evidence="1">Catalytic subunit of the peripheral V1 complex of vacuolar ATPase. V-ATPase vacuolar ATPase is responsible for acidifying a variety of intracellular compartments in eukaryotic cells.</text>
</comment>
<dbReference type="SUPFAM" id="SSF52540">
    <property type="entry name" value="P-loop containing nucleoside triphosphate hydrolases"/>
    <property type="match status" value="1"/>
</dbReference>
<dbReference type="Gene3D" id="1.10.1140.10">
    <property type="entry name" value="Bovine Mitochondrial F1-atpase, Atp Synthase Beta Chain, Chain D, domain 3"/>
    <property type="match status" value="1"/>
</dbReference>
<keyword evidence="9" id="KW-1278">Translocase</keyword>
<dbReference type="CDD" id="cd18111">
    <property type="entry name" value="ATP-synt_V_A-type_alpha_C"/>
    <property type="match status" value="1"/>
</dbReference>
<dbReference type="NCBIfam" id="NF003220">
    <property type="entry name" value="PRK04192.1"/>
    <property type="match status" value="1"/>
</dbReference>
<dbReference type="PANTHER" id="PTHR43607">
    <property type="entry name" value="V-TYPE PROTON ATPASE CATALYTIC SUBUNIT A"/>
    <property type="match status" value="1"/>
</dbReference>
<dbReference type="InterPro" id="IPR023366">
    <property type="entry name" value="ATP_synth_asu-like_sf"/>
</dbReference>
<dbReference type="FunFam" id="2.40.50.100:FF:000008">
    <property type="entry name" value="V-type proton ATPase catalytic subunit A"/>
    <property type="match status" value="1"/>
</dbReference>
<evidence type="ECO:0000256" key="5">
    <source>
        <dbReference type="ARBA" id="ARBA00022448"/>
    </source>
</evidence>
<dbReference type="STRING" id="51351.M4CVY8"/>
<comment type="catalytic activity">
    <reaction evidence="13">
        <text>ATP + H2O + 4 H(+)(in) = ADP + phosphate + 5 H(+)(out)</text>
        <dbReference type="Rhea" id="RHEA:57720"/>
        <dbReference type="ChEBI" id="CHEBI:15377"/>
        <dbReference type="ChEBI" id="CHEBI:15378"/>
        <dbReference type="ChEBI" id="CHEBI:30616"/>
        <dbReference type="ChEBI" id="CHEBI:43474"/>
        <dbReference type="ChEBI" id="CHEBI:456216"/>
        <dbReference type="EC" id="7.1.2.2"/>
    </reaction>
</comment>
<dbReference type="Pfam" id="PF22919">
    <property type="entry name" value="ATP-synt_VA_C"/>
    <property type="match status" value="1"/>
</dbReference>
<dbReference type="FunFam" id="2.40.30.20:FF:000002">
    <property type="entry name" value="V-type proton ATPase catalytic subunit A"/>
    <property type="match status" value="1"/>
</dbReference>
<dbReference type="Proteomes" id="UP000011750">
    <property type="component" value="Chromosome A02"/>
</dbReference>
<dbReference type="AlphaFoldDB" id="M4CVY8"/>
<feature type="domain" description="ATP synthase A/B type C-terminal" evidence="17">
    <location>
        <begin position="461"/>
        <end position="525"/>
    </location>
</feature>
<dbReference type="InterPro" id="IPR036121">
    <property type="entry name" value="ATPase_F1/V1/A1_a/bsu_N_sf"/>
</dbReference>